<evidence type="ECO:0008006" key="6">
    <source>
        <dbReference type="Google" id="ProtNLM"/>
    </source>
</evidence>
<dbReference type="SUPFAM" id="SSF81837">
    <property type="entry name" value="BEACH domain"/>
    <property type="match status" value="1"/>
</dbReference>
<comment type="caution">
    <text evidence="4">The sequence shown here is derived from an EMBL/GenBank/DDBJ whole genome shotgun (WGS) entry which is preliminary data.</text>
</comment>
<evidence type="ECO:0000256" key="1">
    <source>
        <dbReference type="SAM" id="MobiDB-lite"/>
    </source>
</evidence>
<evidence type="ECO:0000259" key="2">
    <source>
        <dbReference type="PROSITE" id="PS50011"/>
    </source>
</evidence>
<dbReference type="Proteomes" id="UP000593564">
    <property type="component" value="Unassembled WGS sequence"/>
</dbReference>
<dbReference type="PROSITE" id="PS50011">
    <property type="entry name" value="PROTEIN_KINASE_DOM"/>
    <property type="match status" value="1"/>
</dbReference>
<evidence type="ECO:0000313" key="4">
    <source>
        <dbReference type="EMBL" id="KAF5947187.1"/>
    </source>
</evidence>
<dbReference type="Gene3D" id="1.10.510.10">
    <property type="entry name" value="Transferase(Phosphotransferase) domain 1"/>
    <property type="match status" value="1"/>
</dbReference>
<dbReference type="PANTHER" id="PTHR46866:SF1">
    <property type="entry name" value="GH12955P"/>
    <property type="match status" value="1"/>
</dbReference>
<evidence type="ECO:0000313" key="5">
    <source>
        <dbReference type="Proteomes" id="UP000593564"/>
    </source>
</evidence>
<feature type="domain" description="BEACH" evidence="3">
    <location>
        <begin position="407"/>
        <end position="478"/>
    </location>
</feature>
<dbReference type="PROSITE" id="PS50197">
    <property type="entry name" value="BEACH"/>
    <property type="match status" value="1"/>
</dbReference>
<feature type="region of interest" description="Disordered" evidence="1">
    <location>
        <begin position="26"/>
        <end position="71"/>
    </location>
</feature>
<dbReference type="Pfam" id="PF02138">
    <property type="entry name" value="Beach"/>
    <property type="match status" value="1"/>
</dbReference>
<dbReference type="SUPFAM" id="SSF56112">
    <property type="entry name" value="Protein kinase-like (PK-like)"/>
    <property type="match status" value="1"/>
</dbReference>
<dbReference type="Gene3D" id="1.10.1540.10">
    <property type="entry name" value="BEACH domain"/>
    <property type="match status" value="1"/>
</dbReference>
<reference evidence="5" key="1">
    <citation type="journal article" date="2020" name="Nat. Commun.">
        <title>Genome assembly of wild tea tree DASZ reveals pedigree and selection history of tea varieties.</title>
        <authorList>
            <person name="Zhang W."/>
            <person name="Zhang Y."/>
            <person name="Qiu H."/>
            <person name="Guo Y."/>
            <person name="Wan H."/>
            <person name="Zhang X."/>
            <person name="Scossa F."/>
            <person name="Alseekh S."/>
            <person name="Zhang Q."/>
            <person name="Wang P."/>
            <person name="Xu L."/>
            <person name="Schmidt M.H."/>
            <person name="Jia X."/>
            <person name="Li D."/>
            <person name="Zhu A."/>
            <person name="Guo F."/>
            <person name="Chen W."/>
            <person name="Ni D."/>
            <person name="Usadel B."/>
            <person name="Fernie A.R."/>
            <person name="Wen W."/>
        </authorList>
    </citation>
    <scope>NUCLEOTIDE SEQUENCE [LARGE SCALE GENOMIC DNA]</scope>
    <source>
        <strain evidence="5">cv. G240</strain>
    </source>
</reference>
<dbReference type="AlphaFoldDB" id="A0A7J7H3T4"/>
<dbReference type="GO" id="GO:0005524">
    <property type="term" value="F:ATP binding"/>
    <property type="evidence" value="ECO:0007669"/>
    <property type="project" value="InterPro"/>
</dbReference>
<dbReference type="InterPro" id="IPR036372">
    <property type="entry name" value="BEACH_dom_sf"/>
</dbReference>
<dbReference type="PANTHER" id="PTHR46866">
    <property type="entry name" value="GH12955P"/>
    <property type="match status" value="1"/>
</dbReference>
<proteinExistence type="predicted"/>
<keyword evidence="5" id="KW-1185">Reference proteome</keyword>
<sequence>MKNNNGKELEARETYRFRHQIEFQSTSTSAAMFVKTKNTGSSASDNDDSDDDGNGNRSSRGANFSNFGGSGTVVRLHETNQGRPHGIEVIEDLQGKHNGESGDIIASVIDQDQTCSLDTTLKEIQSNGGRKTFLDGFVEDHVLSSLGLLIEGKFLSLIGIPAFNENGFPWCLRHPNIAPILWMLKTSDYINLVLPETPYTLENILHYNTNTFKSEWHIKFLIYQLLFALAHMHSLEVSYGNVCPSNVMLIGLCWSWLRIVDKPMLSSDSSKTSKECSLTLTLRIGCCIQVCPSEELYADLKISQSTNWHFAFNKLSKSKWRLVKGDEQLDFTYSTPEISRHVSDECLSELPMCSYKPRRLPLSVLLMSMNRMNILLLCKDFTNGPLMTASHNSTVIPQIFYFIHSGMTDLDVPSWVGTPEEFSKLHRDALERNKVSCQIHHWIDITFGYKMSDEAAVDAKNVMLPASEPRMPRLVGCR</sequence>
<protein>
    <recommendedName>
        <fullName evidence="6">BEACH domain-containing protein</fullName>
    </recommendedName>
</protein>
<accession>A0A7J7H3T4</accession>
<evidence type="ECO:0000259" key="3">
    <source>
        <dbReference type="PROSITE" id="PS50197"/>
    </source>
</evidence>
<reference evidence="4 5" key="2">
    <citation type="submission" date="2020-07" db="EMBL/GenBank/DDBJ databases">
        <title>Genome assembly of wild tea tree DASZ reveals pedigree and selection history of tea varieties.</title>
        <authorList>
            <person name="Zhang W."/>
        </authorList>
    </citation>
    <scope>NUCLEOTIDE SEQUENCE [LARGE SCALE GENOMIC DNA]</scope>
    <source>
        <strain evidence="5">cv. G240</strain>
        <tissue evidence="4">Leaf</tissue>
    </source>
</reference>
<dbReference type="InterPro" id="IPR000719">
    <property type="entry name" value="Prot_kinase_dom"/>
</dbReference>
<dbReference type="InterPro" id="IPR011009">
    <property type="entry name" value="Kinase-like_dom_sf"/>
</dbReference>
<dbReference type="GO" id="GO:0004672">
    <property type="term" value="F:protein kinase activity"/>
    <property type="evidence" value="ECO:0007669"/>
    <property type="project" value="InterPro"/>
</dbReference>
<dbReference type="InterPro" id="IPR000409">
    <property type="entry name" value="BEACH_dom"/>
</dbReference>
<dbReference type="EMBL" id="JACBKZ010000006">
    <property type="protein sequence ID" value="KAF5947187.1"/>
    <property type="molecule type" value="Genomic_DNA"/>
</dbReference>
<dbReference type="SMART" id="SM01026">
    <property type="entry name" value="Beach"/>
    <property type="match status" value="1"/>
</dbReference>
<name>A0A7J7H3T4_CAMSI</name>
<feature type="domain" description="Protein kinase" evidence="2">
    <location>
        <begin position="90"/>
        <end position="443"/>
    </location>
</feature>
<organism evidence="4 5">
    <name type="scientific">Camellia sinensis</name>
    <name type="common">Tea plant</name>
    <name type="synonym">Thea sinensis</name>
    <dbReference type="NCBI Taxonomy" id="4442"/>
    <lineage>
        <taxon>Eukaryota</taxon>
        <taxon>Viridiplantae</taxon>
        <taxon>Streptophyta</taxon>
        <taxon>Embryophyta</taxon>
        <taxon>Tracheophyta</taxon>
        <taxon>Spermatophyta</taxon>
        <taxon>Magnoliopsida</taxon>
        <taxon>eudicotyledons</taxon>
        <taxon>Gunneridae</taxon>
        <taxon>Pentapetalae</taxon>
        <taxon>asterids</taxon>
        <taxon>Ericales</taxon>
        <taxon>Theaceae</taxon>
        <taxon>Camellia</taxon>
    </lineage>
</organism>
<gene>
    <name evidence="4" type="ORF">HYC85_013144</name>
</gene>